<organism evidence="1 2">
    <name type="scientific">Colletotrichum gloeosporioides (strain Cg-14)</name>
    <name type="common">Anthracnose fungus</name>
    <name type="synonym">Glomerella cingulata</name>
    <dbReference type="NCBI Taxonomy" id="1237896"/>
    <lineage>
        <taxon>Eukaryota</taxon>
        <taxon>Fungi</taxon>
        <taxon>Dikarya</taxon>
        <taxon>Ascomycota</taxon>
        <taxon>Pezizomycotina</taxon>
        <taxon>Sordariomycetes</taxon>
        <taxon>Hypocreomycetidae</taxon>
        <taxon>Glomerellales</taxon>
        <taxon>Glomerellaceae</taxon>
        <taxon>Colletotrichum</taxon>
        <taxon>Colletotrichum gloeosporioides species complex</taxon>
    </lineage>
</organism>
<protein>
    <submittedName>
        <fullName evidence="1">Uncharacterized protein</fullName>
    </submittedName>
</protein>
<gene>
    <name evidence="1" type="ORF">CGLO_17569</name>
</gene>
<dbReference type="AlphaFoldDB" id="T0KWK9"/>
<evidence type="ECO:0000313" key="1">
    <source>
        <dbReference type="EMBL" id="EQB43751.1"/>
    </source>
</evidence>
<accession>T0KWK9</accession>
<name>T0KWK9_COLGC</name>
<sequence>MPSGDLNDEMMQHDLRGLEADAPTKWQGRKYTEAPKVAEDGFHVNHAHFITDHHLNHPDEQPAHSDIEGNIFGNGWMMLLPPMANISSHEFSQRKALDSPFSLQVALTALRAGYDALLETKDISQAAIQQTFGHVLQFRTREEILFNLRWYLGPGIGEIDRVALVSFNNRSATQFEKHILRNYIADEQNEGESGGTGNPNDDEEQPVCNANDVAKWIRQRTVMEVDDDTLELNLNPRSTRSKAIQEAASYMSHGLLRLPDSSSDESGDEDAWMKESILISKSLFLRAISNVAFCLYLGPAFGKLKLEDVVKVSIVTS</sequence>
<evidence type="ECO:0000313" key="2">
    <source>
        <dbReference type="Proteomes" id="UP000015530"/>
    </source>
</evidence>
<dbReference type="OrthoDB" id="3555317at2759"/>
<dbReference type="Proteomes" id="UP000015530">
    <property type="component" value="Unassembled WGS sequence"/>
</dbReference>
<dbReference type="EMBL" id="AMYD01004180">
    <property type="protein sequence ID" value="EQB43751.1"/>
    <property type="molecule type" value="Genomic_DNA"/>
</dbReference>
<comment type="caution">
    <text evidence="1">The sequence shown here is derived from an EMBL/GenBank/DDBJ whole genome shotgun (WGS) entry which is preliminary data.</text>
</comment>
<dbReference type="HOGENOM" id="CLU_877187_0_0_1"/>
<proteinExistence type="predicted"/>
<reference evidence="2" key="1">
    <citation type="journal article" date="2013" name="Mol. Plant Microbe Interact.">
        <title>Global aspects of pacC regulation of pathogenicity genes in Colletotrichum gloeosporioides as revealed by transcriptome analysis.</title>
        <authorList>
            <person name="Alkan N."/>
            <person name="Meng X."/>
            <person name="Friedlander G."/>
            <person name="Reuveni E."/>
            <person name="Sukno S."/>
            <person name="Sherman A."/>
            <person name="Thon M."/>
            <person name="Fluhr R."/>
            <person name="Prusky D."/>
        </authorList>
    </citation>
    <scope>NUCLEOTIDE SEQUENCE [LARGE SCALE GENOMIC DNA]</scope>
    <source>
        <strain evidence="2">Cg-14</strain>
    </source>
</reference>